<keyword evidence="2" id="KW-1185">Reference proteome</keyword>
<dbReference type="RefSeq" id="WP_168539807.1">
    <property type="nucleotide sequence ID" value="NZ_JAAWWP010000008.1"/>
</dbReference>
<proteinExistence type="predicted"/>
<evidence type="ECO:0000313" key="2">
    <source>
        <dbReference type="Proteomes" id="UP000772196"/>
    </source>
</evidence>
<gene>
    <name evidence="1" type="ORF">HFV08_15405</name>
</gene>
<dbReference type="Proteomes" id="UP000772196">
    <property type="component" value="Unassembled WGS sequence"/>
</dbReference>
<organism evidence="1 2">
    <name type="scientific">Streptomyces physcomitrii</name>
    <dbReference type="NCBI Taxonomy" id="2724184"/>
    <lineage>
        <taxon>Bacteria</taxon>
        <taxon>Bacillati</taxon>
        <taxon>Actinomycetota</taxon>
        <taxon>Actinomycetes</taxon>
        <taxon>Kitasatosporales</taxon>
        <taxon>Streptomycetaceae</taxon>
        <taxon>Streptomyces</taxon>
    </lineage>
</organism>
<name>A0ABX1H2L2_9ACTN</name>
<comment type="caution">
    <text evidence="1">The sequence shown here is derived from an EMBL/GenBank/DDBJ whole genome shotgun (WGS) entry which is preliminary data.</text>
</comment>
<dbReference type="EMBL" id="JAAWWP010000008">
    <property type="protein sequence ID" value="NKI42594.1"/>
    <property type="molecule type" value="Genomic_DNA"/>
</dbReference>
<protein>
    <submittedName>
        <fullName evidence="1">Uncharacterized protein</fullName>
    </submittedName>
</protein>
<accession>A0ABX1H2L2</accession>
<reference evidence="1 2" key="1">
    <citation type="submission" date="2020-04" db="EMBL/GenBank/DDBJ databases">
        <title>Phylogenetic Diversity and Antibacterial Activity against Ralstonia solanacearum of Endophytic Actinomycete Isolated from Moss.</title>
        <authorList>
            <person name="Zhuang X."/>
        </authorList>
    </citation>
    <scope>NUCLEOTIDE SEQUENCE [LARGE SCALE GENOMIC DNA]</scope>
    <source>
        <strain evidence="1 2">LD120</strain>
    </source>
</reference>
<sequence>MRRGRGRGGRPNAVEAATDGSLTMAGGALGVLLLAEHARSARRTESLEAGPQGDS</sequence>
<evidence type="ECO:0000313" key="1">
    <source>
        <dbReference type="EMBL" id="NKI42594.1"/>
    </source>
</evidence>